<dbReference type="AlphaFoldDB" id="A0A3N0DW43"/>
<reference evidence="2 3" key="1">
    <citation type="submission" date="2018-11" db="EMBL/GenBank/DDBJ databases">
        <authorList>
            <person name="Li F."/>
        </authorList>
    </citation>
    <scope>NUCLEOTIDE SEQUENCE [LARGE SCALE GENOMIC DNA]</scope>
    <source>
        <strain evidence="2 3">KIS18-7</strain>
    </source>
</reference>
<accession>A0A3N0DW43</accession>
<evidence type="ECO:0000313" key="3">
    <source>
        <dbReference type="Proteomes" id="UP000277094"/>
    </source>
</evidence>
<evidence type="ECO:0000256" key="1">
    <source>
        <dbReference type="SAM" id="MobiDB-lite"/>
    </source>
</evidence>
<dbReference type="RefSeq" id="WP_123234344.1">
    <property type="nucleotide sequence ID" value="NZ_RJSG01000002.1"/>
</dbReference>
<organism evidence="2 3">
    <name type="scientific">Nocardioides marmorisolisilvae</name>
    <dbReference type="NCBI Taxonomy" id="1542737"/>
    <lineage>
        <taxon>Bacteria</taxon>
        <taxon>Bacillati</taxon>
        <taxon>Actinomycetota</taxon>
        <taxon>Actinomycetes</taxon>
        <taxon>Propionibacteriales</taxon>
        <taxon>Nocardioidaceae</taxon>
        <taxon>Nocardioides</taxon>
    </lineage>
</organism>
<evidence type="ECO:0000313" key="2">
    <source>
        <dbReference type="EMBL" id="RNL79840.1"/>
    </source>
</evidence>
<dbReference type="OrthoDB" id="3773481at2"/>
<dbReference type="Proteomes" id="UP000277094">
    <property type="component" value="Unassembled WGS sequence"/>
</dbReference>
<dbReference type="EMBL" id="RJSG01000002">
    <property type="protein sequence ID" value="RNL79840.1"/>
    <property type="molecule type" value="Genomic_DNA"/>
</dbReference>
<sequence length="593" mass="62148">MSIRKPRTRSEHGAIAIMVGLLATLMFSSAAICVDLGSAWARKRDVQKQVDVSALSVGWMLPMTVSNKSDIANKVAEYFTEQSNKVPNQPAVTGSQLINGNNADGELYFQNADSTPCSDNCPQMQVYAPPAKVDFGLASVIGITSTKVQRTATVRITSELPSGEDTLPFWLPTGCGYGPTEADTTQGGGNQTATATPTPTATATATATAATRFVPTPVGVHQLNGTAVTPVTNLGSVTINGWWITGVGNSFKKVTLRAFPPTGSAFVDFAAQTSGNGSVPSFTVSTEISSIPGDWYVYAVAQKNNSLEYSSNYLTIRVTPPVVAPTPTPTPTTDPTDSAVAVGCVGQDRGNFGQLDAPRVEGGTKQARLAKNIALGMDHQLVPYVFAPGNAEQKDCGSGGSLLPGAQLDDTSRDGNNCITGDTGNDGPKMMDGLIQGISGVAVGRLDVANGQTTCQGRSNITISGKLLNNDVLSCFLRNGATLADITSSSGVTTSMLDQSIIKSPRFVWLPVVYATDRAQKNFQPIREFVPGFITDETQTTAATSTNGVEINGNSVKVLHVFTFNRDAIAPRENSTSVTYSPDVGGGIVRLVG</sequence>
<comment type="caution">
    <text evidence="2">The sequence shown here is derived from an EMBL/GenBank/DDBJ whole genome shotgun (WGS) entry which is preliminary data.</text>
</comment>
<protein>
    <submittedName>
        <fullName evidence="2">Uncharacterized protein</fullName>
    </submittedName>
</protein>
<name>A0A3N0DW43_9ACTN</name>
<feature type="region of interest" description="Disordered" evidence="1">
    <location>
        <begin position="178"/>
        <end position="198"/>
    </location>
</feature>
<proteinExistence type="predicted"/>
<keyword evidence="3" id="KW-1185">Reference proteome</keyword>
<gene>
    <name evidence="2" type="ORF">EFL95_12900</name>
</gene>